<feature type="domain" description="UvrD-like helicase ATP-binding" evidence="16">
    <location>
        <begin position="20"/>
        <end position="497"/>
    </location>
</feature>
<feature type="domain" description="UvrD-like helicase C-terminal" evidence="17">
    <location>
        <begin position="555"/>
        <end position="863"/>
    </location>
</feature>
<dbReference type="Proteomes" id="UP000295418">
    <property type="component" value="Unassembled WGS sequence"/>
</dbReference>
<reference evidence="18 19" key="1">
    <citation type="submission" date="2019-03" db="EMBL/GenBank/DDBJ databases">
        <authorList>
            <person name="Kim M.K.M."/>
        </authorList>
    </citation>
    <scope>NUCLEOTIDE SEQUENCE [LARGE SCALE GENOMIC DNA]</scope>
    <source>
        <strain evidence="18 19">18JY21-1</strain>
    </source>
</reference>
<evidence type="ECO:0000256" key="4">
    <source>
        <dbReference type="ARBA" id="ARBA00022801"/>
    </source>
</evidence>
<keyword evidence="8 13" id="KW-0238">DNA-binding</keyword>
<keyword evidence="2 13" id="KW-0547">Nucleotide-binding</keyword>
<keyword evidence="9 13" id="KW-0234">DNA repair</keyword>
<dbReference type="EC" id="3.1.-.-" evidence="13"/>
<comment type="caution">
    <text evidence="18">The sequence shown here is derived from an EMBL/GenBank/DDBJ whole genome shotgun (WGS) entry which is preliminary data.</text>
</comment>
<dbReference type="GO" id="GO:0043138">
    <property type="term" value="F:3'-5' DNA helicase activity"/>
    <property type="evidence" value="ECO:0007669"/>
    <property type="project" value="UniProtKB-UniRule"/>
</dbReference>
<dbReference type="InterPro" id="IPR011335">
    <property type="entry name" value="Restrct_endonuc-II-like"/>
</dbReference>
<keyword evidence="10 13" id="KW-0413">Isomerase</keyword>
<dbReference type="EMBL" id="SKFG01000010">
    <property type="protein sequence ID" value="TCZ77014.1"/>
    <property type="molecule type" value="Genomic_DNA"/>
</dbReference>
<evidence type="ECO:0000313" key="18">
    <source>
        <dbReference type="EMBL" id="TCZ77014.1"/>
    </source>
</evidence>
<evidence type="ECO:0000259" key="16">
    <source>
        <dbReference type="PROSITE" id="PS51198"/>
    </source>
</evidence>
<dbReference type="PROSITE" id="PS51217">
    <property type="entry name" value="UVRD_HELICASE_CTER"/>
    <property type="match status" value="1"/>
</dbReference>
<proteinExistence type="inferred from homology"/>
<organism evidence="18 19">
    <name type="scientific">Paenibacillus albiflavus</name>
    <dbReference type="NCBI Taxonomy" id="2545760"/>
    <lineage>
        <taxon>Bacteria</taxon>
        <taxon>Bacillati</taxon>
        <taxon>Bacillota</taxon>
        <taxon>Bacilli</taxon>
        <taxon>Bacillales</taxon>
        <taxon>Paenibacillaceae</taxon>
        <taxon>Paenibacillus</taxon>
    </lineage>
</organism>
<comment type="similarity">
    <text evidence="13">Belongs to the helicase family. AddA subfamily.</text>
</comment>
<dbReference type="SUPFAM" id="SSF52540">
    <property type="entry name" value="P-loop containing nucleoside triphosphate hydrolases"/>
    <property type="match status" value="1"/>
</dbReference>
<evidence type="ECO:0000256" key="5">
    <source>
        <dbReference type="ARBA" id="ARBA00022806"/>
    </source>
</evidence>
<comment type="catalytic activity">
    <reaction evidence="12 13">
        <text>ATP + H2O = ADP + phosphate + H(+)</text>
        <dbReference type="Rhea" id="RHEA:13065"/>
        <dbReference type="ChEBI" id="CHEBI:15377"/>
        <dbReference type="ChEBI" id="CHEBI:15378"/>
        <dbReference type="ChEBI" id="CHEBI:30616"/>
        <dbReference type="ChEBI" id="CHEBI:43474"/>
        <dbReference type="ChEBI" id="CHEBI:456216"/>
        <dbReference type="EC" id="5.6.2.4"/>
    </reaction>
</comment>
<name>A0A4R4EAX9_9BACL</name>
<evidence type="ECO:0000256" key="10">
    <source>
        <dbReference type="ARBA" id="ARBA00023235"/>
    </source>
</evidence>
<dbReference type="CDD" id="cd18807">
    <property type="entry name" value="SF1_C_UvrD"/>
    <property type="match status" value="1"/>
</dbReference>
<dbReference type="Pfam" id="PF12705">
    <property type="entry name" value="PDDEXK_1"/>
    <property type="match status" value="1"/>
</dbReference>
<dbReference type="GO" id="GO:0033202">
    <property type="term" value="C:DNA helicase complex"/>
    <property type="evidence" value="ECO:0007669"/>
    <property type="project" value="TreeGrafter"/>
</dbReference>
<evidence type="ECO:0000256" key="15">
    <source>
        <dbReference type="SAM" id="MobiDB-lite"/>
    </source>
</evidence>
<evidence type="ECO:0000256" key="2">
    <source>
        <dbReference type="ARBA" id="ARBA00022741"/>
    </source>
</evidence>
<feature type="compositionally biased region" description="Acidic residues" evidence="15">
    <location>
        <begin position="574"/>
        <end position="584"/>
    </location>
</feature>
<comment type="subunit">
    <text evidence="13">Heterodimer of AddA and AddB/RexB.</text>
</comment>
<dbReference type="InterPro" id="IPR011604">
    <property type="entry name" value="PDDEXK-like_dom_sf"/>
</dbReference>
<dbReference type="HAMAP" id="MF_01451">
    <property type="entry name" value="AddA"/>
    <property type="match status" value="1"/>
</dbReference>
<comment type="cofactor">
    <cofactor evidence="13">
        <name>Mg(2+)</name>
        <dbReference type="ChEBI" id="CHEBI:18420"/>
    </cofactor>
</comment>
<dbReference type="GO" id="GO:0005524">
    <property type="term" value="F:ATP binding"/>
    <property type="evidence" value="ECO:0007669"/>
    <property type="project" value="UniProtKB-UniRule"/>
</dbReference>
<dbReference type="InterPro" id="IPR038726">
    <property type="entry name" value="PDDEXK_AddAB-type"/>
</dbReference>
<evidence type="ECO:0000256" key="6">
    <source>
        <dbReference type="ARBA" id="ARBA00022839"/>
    </source>
</evidence>
<dbReference type="SUPFAM" id="SSF52980">
    <property type="entry name" value="Restriction endonuclease-like"/>
    <property type="match status" value="1"/>
</dbReference>
<evidence type="ECO:0000256" key="1">
    <source>
        <dbReference type="ARBA" id="ARBA00022722"/>
    </source>
</evidence>
<evidence type="ECO:0000256" key="13">
    <source>
        <dbReference type="HAMAP-Rule" id="MF_01451"/>
    </source>
</evidence>
<dbReference type="GO" id="GO:0005829">
    <property type="term" value="C:cytosol"/>
    <property type="evidence" value="ECO:0007669"/>
    <property type="project" value="TreeGrafter"/>
</dbReference>
<feature type="region of interest" description="Disordered" evidence="15">
    <location>
        <begin position="552"/>
        <end position="584"/>
    </location>
</feature>
<protein>
    <recommendedName>
        <fullName evidence="13">ATP-dependent helicase/nuclease subunit A</fullName>
        <ecNumber evidence="13">3.1.-.-</ecNumber>
        <ecNumber evidence="13">5.6.2.4</ecNumber>
    </recommendedName>
    <alternativeName>
        <fullName evidence="13">ATP-dependent helicase/nuclease AddA</fullName>
    </alternativeName>
    <alternativeName>
        <fullName evidence="13">DNA 3'-5' helicase AddA</fullName>
    </alternativeName>
</protein>
<dbReference type="FunFam" id="3.40.50.300:FF:001236">
    <property type="entry name" value="ATP-dependent helicase/nuclease subunit A"/>
    <property type="match status" value="1"/>
</dbReference>
<gene>
    <name evidence="13 18" type="primary">addA</name>
    <name evidence="18" type="ORF">E0485_11105</name>
</gene>
<comment type="catalytic activity">
    <reaction evidence="11 13">
        <text>Couples ATP hydrolysis with the unwinding of duplex DNA by translocating in the 3'-5' direction.</text>
        <dbReference type="EC" id="5.6.2.4"/>
    </reaction>
</comment>
<dbReference type="Gene3D" id="3.90.320.10">
    <property type="match status" value="1"/>
</dbReference>
<dbReference type="InterPro" id="IPR014017">
    <property type="entry name" value="DNA_helicase_UvrD-like_C"/>
</dbReference>
<dbReference type="PROSITE" id="PS51198">
    <property type="entry name" value="UVRD_HELICASE_ATP_BIND"/>
    <property type="match status" value="1"/>
</dbReference>
<evidence type="ECO:0000256" key="8">
    <source>
        <dbReference type="ARBA" id="ARBA00023125"/>
    </source>
</evidence>
<feature type="binding site" evidence="14">
    <location>
        <begin position="41"/>
        <end position="48"/>
    </location>
    <ligand>
        <name>ATP</name>
        <dbReference type="ChEBI" id="CHEBI:30616"/>
    </ligand>
</feature>
<evidence type="ECO:0000259" key="17">
    <source>
        <dbReference type="PROSITE" id="PS51217"/>
    </source>
</evidence>
<evidence type="ECO:0000256" key="11">
    <source>
        <dbReference type="ARBA" id="ARBA00034617"/>
    </source>
</evidence>
<dbReference type="GO" id="GO:0008408">
    <property type="term" value="F:3'-5' exonuclease activity"/>
    <property type="evidence" value="ECO:0007669"/>
    <property type="project" value="UniProtKB-UniRule"/>
</dbReference>
<evidence type="ECO:0000256" key="14">
    <source>
        <dbReference type="PROSITE-ProRule" id="PRU00560"/>
    </source>
</evidence>
<accession>A0A4R4EAX9</accession>
<keyword evidence="1 13" id="KW-0540">Nuclease</keyword>
<dbReference type="RefSeq" id="WP_132418114.1">
    <property type="nucleotide sequence ID" value="NZ_SKFG01000010.1"/>
</dbReference>
<keyword evidence="6 13" id="KW-0269">Exonuclease</keyword>
<dbReference type="PANTHER" id="PTHR11070">
    <property type="entry name" value="UVRD / RECB / PCRA DNA HELICASE FAMILY MEMBER"/>
    <property type="match status" value="1"/>
</dbReference>
<evidence type="ECO:0000313" key="19">
    <source>
        <dbReference type="Proteomes" id="UP000295418"/>
    </source>
</evidence>
<evidence type="ECO:0000256" key="12">
    <source>
        <dbReference type="ARBA" id="ARBA00048988"/>
    </source>
</evidence>
<dbReference type="Gene3D" id="3.40.50.300">
    <property type="entry name" value="P-loop containing nucleotide triphosphate hydrolases"/>
    <property type="match status" value="4"/>
</dbReference>
<dbReference type="InterPro" id="IPR000212">
    <property type="entry name" value="DNA_helicase_UvrD/REP"/>
</dbReference>
<dbReference type="Pfam" id="PF00580">
    <property type="entry name" value="UvrD-helicase"/>
    <property type="match status" value="1"/>
</dbReference>
<evidence type="ECO:0000256" key="9">
    <source>
        <dbReference type="ARBA" id="ARBA00023204"/>
    </source>
</evidence>
<keyword evidence="7 13" id="KW-0067">ATP-binding</keyword>
<dbReference type="GO" id="GO:0016887">
    <property type="term" value="F:ATP hydrolysis activity"/>
    <property type="evidence" value="ECO:0007669"/>
    <property type="project" value="RHEA"/>
</dbReference>
<keyword evidence="19" id="KW-1185">Reference proteome</keyword>
<keyword evidence="5 13" id="KW-0347">Helicase</keyword>
<dbReference type="GO" id="GO:0003690">
    <property type="term" value="F:double-stranded DNA binding"/>
    <property type="evidence" value="ECO:0007669"/>
    <property type="project" value="UniProtKB-UniRule"/>
</dbReference>
<dbReference type="PANTHER" id="PTHR11070:SF48">
    <property type="entry name" value="ATP-DEPENDENT HELICASE_NUCLEASE SUBUNIT A"/>
    <property type="match status" value="1"/>
</dbReference>
<dbReference type="EC" id="5.6.2.4" evidence="13"/>
<dbReference type="OrthoDB" id="9810135at2"/>
<dbReference type="GO" id="GO:0000724">
    <property type="term" value="P:double-strand break repair via homologous recombination"/>
    <property type="evidence" value="ECO:0007669"/>
    <property type="project" value="UniProtKB-UniRule"/>
</dbReference>
<dbReference type="NCBIfam" id="TIGR02785">
    <property type="entry name" value="addA_Gpos"/>
    <property type="match status" value="1"/>
</dbReference>
<evidence type="ECO:0000256" key="3">
    <source>
        <dbReference type="ARBA" id="ARBA00022763"/>
    </source>
</evidence>
<evidence type="ECO:0000256" key="7">
    <source>
        <dbReference type="ARBA" id="ARBA00022840"/>
    </source>
</evidence>
<dbReference type="InterPro" id="IPR014152">
    <property type="entry name" value="AddA"/>
</dbReference>
<dbReference type="InterPro" id="IPR014016">
    <property type="entry name" value="UvrD-like_ATP-bd"/>
</dbReference>
<dbReference type="InterPro" id="IPR027417">
    <property type="entry name" value="P-loop_NTPase"/>
</dbReference>
<dbReference type="Pfam" id="PF13361">
    <property type="entry name" value="UvrD_C"/>
    <property type="match status" value="1"/>
</dbReference>
<keyword evidence="4 13" id="KW-0378">Hydrolase</keyword>
<comment type="function">
    <text evidence="13">The heterodimer acts as both an ATP-dependent DNA helicase and an ATP-dependent, dual-direction single-stranded exonuclease. Recognizes the chi site generating a DNA molecule suitable for the initiation of homologous recombination. The AddA nuclease domain is required for chi fragment generation; this subunit has the helicase and 3' -&gt; 5' nuclease activities.</text>
</comment>
<sequence length="1309" mass="148504">MIEQTNLTGSLLKTAKPADSTWTDEQWDAISLHGNNMLVAAAAGSGKTAVLVERIIRRISDVTVPVDVDRLLVATFTKAAAAEMKERIREALQQKLEEDPESTHLRKQLALMGRASVTTLHSFCMEIIQRYYTLIGLDPGFRIANETENELLKQETLEMMLEEHYEQSEENSTFWQLIESFGNNRGDGPLIAIILQLYELSRSQPWPGHWLLQTAAKFSVAQSAQDEEQPLYYWQQRLLASIKLEIQGAVDLLAQAIRIAELPFGPEPYMETLREELREVEDLVRYADQSWSDLHTAIVSIPSRRLKACRGDGFDSELKDQASSLRKKSKEMIDKLRVELFGRTEAEFMEEIHKLEPMMHLLVKLVIQFADRFAEAKSSKGLLDFGDLEHYALAILRHADSTPERVIPSQAALDYQEHYVEVLVDEYQDTNKVQEAILELISSQTTGNRFMVGDVKQSIYKFRLADPGLFMDKYKAYSADGAAIGRKIDLARNFRSRQEVVQAVNYIFRQILNERVGELDYNADAELKFGSKYYPETAQDYAAEVILIDRSGTGSEQSTDAEELETMDQTSSEDIPESESDERTEDGLIAEMEELKAAQAEARAIGRQIAELMGRTGQPPFAVYDKRSGGSRPVEYRDIVILLRATSSWAPTFVEELQRLGIPAYADLSTGYFSATEVSMIMSLLKIIDNPYQDVPLAAVLRSPIVGLSANELAQIRILGGIRGSYFDALRNAAAAEEVIDSDTAQPINSVLLLKINKFLDDLHGWRTDARQGSLAELIWQIYRSTGIYDYVGGLPQGEQRQANLRALYDRARQYESTSLRGLFRFLRFIERMQQSGGDLGTARSLGEGEDTVRLMSIHKSKGLEFPIVFVAGMGKGFNQTDVRGSFLVHKDMGFGPRFVETELNATYPTLPQLAIRRQMKQEALAEELRILYVALTRAREKLYLVGAVKDANKLIASWGRLTEHKAWGLPDYELIRASNYLDWLGPALIRHRQAEEWRVMAGASPVEELNEVVADLSKWRFKVIASSALQEQVEITVETISEEERLVAVREGRQIQLPNQEKYPDLIRTLEWQYPSIGASQVSSKTSVSEMKRLADRQKLILEQAEPLEHAVARSSALLRRPRFMEEKKLMPAERGTLYHAVMQNIPLGSVPREEIIAATVDRMIARELMTSTQSSAIDPAVIHSFFDTELGRRLAVAPKVQREVPFSYGLRAGDVHENLDKHTADDKILIQGVIDCLFEDEKGLVLIDYKTDRVYGFTNEQLKERYMTQIDLYTKAVSHIYRRPIDEQYVFYFDNALLIRMNREEED</sequence>
<keyword evidence="3 13" id="KW-0227">DNA damage</keyword>